<evidence type="ECO:0000256" key="1">
    <source>
        <dbReference type="SAM" id="MobiDB-lite"/>
    </source>
</evidence>
<dbReference type="AlphaFoldDB" id="A0AAV5T9D1"/>
<organism evidence="3 4">
    <name type="scientific">Pristionchus entomophagus</name>
    <dbReference type="NCBI Taxonomy" id="358040"/>
    <lineage>
        <taxon>Eukaryota</taxon>
        <taxon>Metazoa</taxon>
        <taxon>Ecdysozoa</taxon>
        <taxon>Nematoda</taxon>
        <taxon>Chromadorea</taxon>
        <taxon>Rhabditida</taxon>
        <taxon>Rhabditina</taxon>
        <taxon>Diplogasteromorpha</taxon>
        <taxon>Diplogasteroidea</taxon>
        <taxon>Neodiplogasteridae</taxon>
        <taxon>Pristionchus</taxon>
    </lineage>
</organism>
<feature type="compositionally biased region" description="Basic and acidic residues" evidence="1">
    <location>
        <begin position="331"/>
        <end position="346"/>
    </location>
</feature>
<sequence>MVSKEDLAVLQQTMPTGMEGLKALEKFSRDGTAEVRKLLYDEADVLMECRYCRNMFRSAENFVAHKSVYCRGSHVAVALANQGPGGNGEREGQANVAPRRRTNSLPKRSMQNLLPIGDTQEMLALYSLPRIMKEAPTMTLEDGILKVIGSLPAYQARLEALPQDRTPVMIKQDNSSRYNEMTLRSLRSQSSGKRLSTNKPQKNEFTSAEINIIENFEKHGVRCGNFELLQCDHPVCAHLRPFHSVQALAYHSTLRHTKAVNNDFGDVRWPCLLCNRVMWSLEGVDTHVLKIHSNIKEDHVKSRIEAEKTDMGGRSTDSRRSRSRSLSLSTESKEAIKKESEALNEKEESEEEEEEE</sequence>
<proteinExistence type="predicted"/>
<accession>A0AAV5T9D1</accession>
<dbReference type="EMBL" id="BTSX01000004">
    <property type="protein sequence ID" value="GMS91720.1"/>
    <property type="molecule type" value="Genomic_DNA"/>
</dbReference>
<comment type="caution">
    <text evidence="3">The sequence shown here is derived from an EMBL/GenBank/DDBJ whole genome shotgun (WGS) entry which is preliminary data.</text>
</comment>
<dbReference type="PANTHER" id="PTHR21020">
    <property type="entry name" value="ZINC FINGER PROTEIN 800"/>
    <property type="match status" value="1"/>
</dbReference>
<feature type="non-terminal residue" evidence="3">
    <location>
        <position position="356"/>
    </location>
</feature>
<feature type="domain" description="C2H2-type" evidence="2">
    <location>
        <begin position="271"/>
        <end position="292"/>
    </location>
</feature>
<dbReference type="InterPro" id="IPR013087">
    <property type="entry name" value="Znf_C2H2_type"/>
</dbReference>
<name>A0AAV5T9D1_9BILA</name>
<evidence type="ECO:0000259" key="2">
    <source>
        <dbReference type="PROSITE" id="PS00028"/>
    </source>
</evidence>
<gene>
    <name evidence="3" type="ORF">PENTCL1PPCAC_13895</name>
</gene>
<reference evidence="3" key="1">
    <citation type="submission" date="2023-10" db="EMBL/GenBank/DDBJ databases">
        <title>Genome assembly of Pristionchus species.</title>
        <authorList>
            <person name="Yoshida K."/>
            <person name="Sommer R.J."/>
        </authorList>
    </citation>
    <scope>NUCLEOTIDE SEQUENCE</scope>
    <source>
        <strain evidence="3">RS0144</strain>
    </source>
</reference>
<dbReference type="Proteomes" id="UP001432027">
    <property type="component" value="Unassembled WGS sequence"/>
</dbReference>
<evidence type="ECO:0000313" key="4">
    <source>
        <dbReference type="Proteomes" id="UP001432027"/>
    </source>
</evidence>
<protein>
    <recommendedName>
        <fullName evidence="2">C2H2-type domain-containing protein</fullName>
    </recommendedName>
</protein>
<dbReference type="InterPro" id="IPR039149">
    <property type="entry name" value="ZNF800"/>
</dbReference>
<feature type="compositionally biased region" description="Acidic residues" evidence="1">
    <location>
        <begin position="347"/>
        <end position="356"/>
    </location>
</feature>
<evidence type="ECO:0000313" key="3">
    <source>
        <dbReference type="EMBL" id="GMS91720.1"/>
    </source>
</evidence>
<dbReference type="PROSITE" id="PS00028">
    <property type="entry name" value="ZINC_FINGER_C2H2_1"/>
    <property type="match status" value="1"/>
</dbReference>
<feature type="region of interest" description="Disordered" evidence="1">
    <location>
        <begin position="304"/>
        <end position="356"/>
    </location>
</feature>
<keyword evidence="4" id="KW-1185">Reference proteome</keyword>
<feature type="region of interest" description="Disordered" evidence="1">
    <location>
        <begin position="81"/>
        <end position="107"/>
    </location>
</feature>
<feature type="compositionally biased region" description="Basic and acidic residues" evidence="1">
    <location>
        <begin position="304"/>
        <end position="320"/>
    </location>
</feature>
<dbReference type="PANTHER" id="PTHR21020:SF0">
    <property type="entry name" value="ZINC FINGER PROTEIN 800"/>
    <property type="match status" value="1"/>
</dbReference>